<protein>
    <recommendedName>
        <fullName evidence="3">ATPase dynein-related AAA domain-containing protein</fullName>
    </recommendedName>
</protein>
<dbReference type="InterPro" id="IPR027417">
    <property type="entry name" value="P-loop_NTPase"/>
</dbReference>
<feature type="coiled-coil region" evidence="1">
    <location>
        <begin position="65"/>
        <end position="92"/>
    </location>
</feature>
<dbReference type="InterPro" id="IPR036465">
    <property type="entry name" value="vWFA_dom_sf"/>
</dbReference>
<keyword evidence="5" id="KW-1185">Reference proteome</keyword>
<name>A0AAD5YLD3_9APHY</name>
<dbReference type="PANTHER" id="PTHR21610:SF9">
    <property type="entry name" value="VON WILLEBRAND FACTOR A DOMAIN-CONTAINING PROTEIN 8"/>
    <property type="match status" value="1"/>
</dbReference>
<feature type="compositionally biased region" description="Basic and acidic residues" evidence="2">
    <location>
        <begin position="388"/>
        <end position="403"/>
    </location>
</feature>
<evidence type="ECO:0000259" key="3">
    <source>
        <dbReference type="Pfam" id="PF07728"/>
    </source>
</evidence>
<feature type="compositionally biased region" description="Acidic residues" evidence="2">
    <location>
        <begin position="189"/>
        <end position="198"/>
    </location>
</feature>
<dbReference type="SUPFAM" id="SSF53300">
    <property type="entry name" value="vWA-like"/>
    <property type="match status" value="1"/>
</dbReference>
<dbReference type="InterPro" id="IPR039891">
    <property type="entry name" value="VWA8"/>
</dbReference>
<organism evidence="4 5">
    <name type="scientific">Meripilus lineatus</name>
    <dbReference type="NCBI Taxonomy" id="2056292"/>
    <lineage>
        <taxon>Eukaryota</taxon>
        <taxon>Fungi</taxon>
        <taxon>Dikarya</taxon>
        <taxon>Basidiomycota</taxon>
        <taxon>Agaricomycotina</taxon>
        <taxon>Agaricomycetes</taxon>
        <taxon>Polyporales</taxon>
        <taxon>Meripilaceae</taxon>
        <taxon>Meripilus</taxon>
    </lineage>
</organism>
<comment type="caution">
    <text evidence="4">The sequence shown here is derived from an EMBL/GenBank/DDBJ whole genome shotgun (WGS) entry which is preliminary data.</text>
</comment>
<evidence type="ECO:0000256" key="2">
    <source>
        <dbReference type="SAM" id="MobiDB-lite"/>
    </source>
</evidence>
<dbReference type="PANTHER" id="PTHR21610">
    <property type="entry name" value="VON WILLEBRAND FACTOR A DOMAIN-CONTAINING PROTEIN 8"/>
    <property type="match status" value="1"/>
</dbReference>
<feature type="region of interest" description="Disordered" evidence="2">
    <location>
        <begin position="388"/>
        <end position="413"/>
    </location>
</feature>
<accession>A0AAD5YLD3</accession>
<dbReference type="GO" id="GO:0005737">
    <property type="term" value="C:cytoplasm"/>
    <property type="evidence" value="ECO:0007669"/>
    <property type="project" value="TreeGrafter"/>
</dbReference>
<dbReference type="GO" id="GO:0005524">
    <property type="term" value="F:ATP binding"/>
    <property type="evidence" value="ECO:0007669"/>
    <property type="project" value="InterPro"/>
</dbReference>
<sequence length="1795" mass="199609">MLYLKNTGKREATEPACILCLNPTLTQRVGPPHATLKFPLPLPVDVIIPMEEKRAKALDALSTYIQSQRSLLERTNADIERLKELRDQVASHPSNDEDVVSQFLPQVAAIPKLSDYAEITATLPADFGWDLFASQDPAAFKALTSNASPSAGTPAKSAQPALTPLQQLVRDSRKAMVDNVIGSYPPLSSDEEEDPPDPEEVKRLLEREKIRELKKRRIHSGPALSGLGLRTQAHDGVHIRRDQMDESAEVDIWGADQEAAGPSGVTRSDVPSSDVTFPTEVNTPSTSSIKTPGSVELGLPLEDPSRSARSRRPTRKAAENSQPPKLPTKAKGKGKPANNPPAIPDDEPDEQPLPESNLDKRGKPRPDTYKQAWSVSEQHLLERLLDEIPEGEKNSSKNPEPESRGNGTWTSGNVPNERYATNCSYICINPPLGLGLGRLELARPASQIGTLKLGDISFPVLSSLTPTRLPHSENTLLDVREDVNANNLYFMLQKYVLGQDVFLLSQPGPYARRLAMTFCSVTNMEYEYIALHRDVGETELKQGRELRRGGNLVYVDSPAVRAVKHGRILIIEGIEKAERGIMPLLNNLLENREMNLDDGTHIVHPLRHALMESPVKGQGSDKQFVPAHKNFRVVAIAAPVPPYTGYPIDPPFRSRFQARFMDPIGAMLSLAPPKPPKRIESDDNVKLPPLFDKIRNIIMSTQYASESQHTFDAAAKSALRAFPQTALVKLRSLLSTFPPAGPLTPGQLARLVLTLHPGLVSAPFVAWAMLSRQFEEADLGILGSASLDGEDLNHGYLGYQLRRIERATETTVKITFEHVESGQQVVVEAPSGPRDLLSFPWAHPDKLEFFPTDRFMGLLTCMVQGHALGWDLSYVPPASPSTASCSTSTLVKTFAEVLGYELDTVHMYKELGGRELIMRRKVDSDGSTSWEPSPLIEGALEGRLVHLAGVDVIGSTAGSLSRLLQDRETELWEGRRIVASANKEELQDEELSVTHPSFRVVVTASKSLPLRDWLSDEHANMFFPIPSLPMAAEEESTILAQTGCSPGVINVLLNFADKYRSRMTSDAVQKNRKLGTRALRRLASRLAKFPADSDLRTLLSQAILAEFLPPTESMNLDIIFDECGIKKRTPPFNPSPEISETGVSFPAPSDPTMASCEPVFVPRFDPAQDPEGVASHVPHMGHFYDNSLQTGLMRDIAIDLEVLGEHIVLLGNQGVGKNKIVDRLCQLLQRPREYIQLHRDTTVNQLMFQTSLEGGVLKYTDSPLLRAIKLGRVIIIDEADKAAEHVVAIFRSLAGQGELTLADGRRVRRQKEREDDVVVHPNFRLILLANRPGYPFLGNHFLQVLGDNFSCHSVSNPDMDSEKNLLAQLAPDLNRETLVKLVAAFQELRRAYEAGTLTYPYSLRELINIVRHIQTYPSDTLETTLRNVFDFDVYRPETIKKLEEILEHYGLAVTKLGLEAARDPSHKKVMDISFEPQGSTDLDKPKYGKEDPANQPHEGGNTWAGGTGGRDTAGLGGRDSLKNDVPEDIKEKAREMARQELARRLEELNMTLGEAKGYGTLLEHVQAHIARLHDLLENLAAKEEERVWVKRQTDGELDDSRLTEGLTGEATVYKRRGLAKPEEGRPQIKPKRIRFLFDISASMYRFQYDGRLQRSKETAVMLMETFDRLTRKDKYVWDIYGHSGDSPLIPLVEADSPPTEVRDRWKVVEKMEMVTQYTFAGDYTVEAIDKAVTEVSKFDADDWFVIAITDANFGRYNITPDELKRAMTRHPKVNTALICIGEGAESTWYDSSMNS</sequence>
<evidence type="ECO:0000313" key="4">
    <source>
        <dbReference type="EMBL" id="KAJ3488152.1"/>
    </source>
</evidence>
<dbReference type="Gene3D" id="3.40.50.300">
    <property type="entry name" value="P-loop containing nucleotide triphosphate hydrolases"/>
    <property type="match status" value="2"/>
</dbReference>
<gene>
    <name evidence="4" type="ORF">NLI96_g3060</name>
</gene>
<feature type="domain" description="ATPase dynein-related AAA" evidence="3">
    <location>
        <begin position="1206"/>
        <end position="1345"/>
    </location>
</feature>
<evidence type="ECO:0000256" key="1">
    <source>
        <dbReference type="SAM" id="Coils"/>
    </source>
</evidence>
<feature type="region of interest" description="Disordered" evidence="2">
    <location>
        <begin position="255"/>
        <end position="368"/>
    </location>
</feature>
<dbReference type="Proteomes" id="UP001212997">
    <property type="component" value="Unassembled WGS sequence"/>
</dbReference>
<feature type="domain" description="ATPase dynein-related AAA" evidence="3">
    <location>
        <begin position="500"/>
        <end position="656"/>
    </location>
</feature>
<evidence type="ECO:0000313" key="5">
    <source>
        <dbReference type="Proteomes" id="UP001212997"/>
    </source>
</evidence>
<keyword evidence="1" id="KW-0175">Coiled coil</keyword>
<feature type="compositionally biased region" description="Basic and acidic residues" evidence="2">
    <location>
        <begin position="1481"/>
        <end position="1492"/>
    </location>
</feature>
<feature type="region of interest" description="Disordered" evidence="2">
    <location>
        <begin position="1472"/>
        <end position="1523"/>
    </location>
</feature>
<dbReference type="SUPFAM" id="SSF52540">
    <property type="entry name" value="P-loop containing nucleoside triphosphate hydrolases"/>
    <property type="match status" value="2"/>
</dbReference>
<dbReference type="GO" id="GO:0016887">
    <property type="term" value="F:ATP hydrolysis activity"/>
    <property type="evidence" value="ECO:0007669"/>
    <property type="project" value="InterPro"/>
</dbReference>
<feature type="domain" description="ATPase dynein-related AAA" evidence="3">
    <location>
        <begin position="888"/>
        <end position="1005"/>
    </location>
</feature>
<feature type="region of interest" description="Disordered" evidence="2">
    <location>
        <begin position="180"/>
        <end position="200"/>
    </location>
</feature>
<dbReference type="EMBL" id="JANAWD010000073">
    <property type="protein sequence ID" value="KAJ3488152.1"/>
    <property type="molecule type" value="Genomic_DNA"/>
</dbReference>
<dbReference type="Pfam" id="PF07728">
    <property type="entry name" value="AAA_5"/>
    <property type="match status" value="3"/>
</dbReference>
<feature type="compositionally biased region" description="Basic and acidic residues" evidence="2">
    <location>
        <begin position="357"/>
        <end position="368"/>
    </location>
</feature>
<reference evidence="4" key="1">
    <citation type="submission" date="2022-07" db="EMBL/GenBank/DDBJ databases">
        <title>Genome Sequence of Physisporinus lineatus.</title>
        <authorList>
            <person name="Buettner E."/>
        </authorList>
    </citation>
    <scope>NUCLEOTIDE SEQUENCE</scope>
    <source>
        <strain evidence="4">VT162</strain>
    </source>
</reference>
<proteinExistence type="predicted"/>
<feature type="compositionally biased region" description="Gly residues" evidence="2">
    <location>
        <begin position="1502"/>
        <end position="1517"/>
    </location>
</feature>
<dbReference type="InterPro" id="IPR011704">
    <property type="entry name" value="ATPase_dyneun-rel_AAA"/>
</dbReference>
<feature type="compositionally biased region" description="Polar residues" evidence="2">
    <location>
        <begin position="265"/>
        <end position="291"/>
    </location>
</feature>